<evidence type="ECO:0000313" key="4">
    <source>
        <dbReference type="Proteomes" id="UP000220210"/>
    </source>
</evidence>
<name>A0A9X6W213_BACCE</name>
<dbReference type="EMBL" id="LOMO01000001">
    <property type="protein sequence ID" value="KXY50975.1"/>
    <property type="molecule type" value="Genomic_DNA"/>
</dbReference>
<dbReference type="RefSeq" id="WP_061662303.1">
    <property type="nucleotide sequence ID" value="NZ_LOMO01000001.1"/>
</dbReference>
<organism evidence="2 4">
    <name type="scientific">Bacillus cereus</name>
    <dbReference type="NCBI Taxonomy" id="1396"/>
    <lineage>
        <taxon>Bacteria</taxon>
        <taxon>Bacillati</taxon>
        <taxon>Bacillota</taxon>
        <taxon>Bacilli</taxon>
        <taxon>Bacillales</taxon>
        <taxon>Bacillaceae</taxon>
        <taxon>Bacillus</taxon>
        <taxon>Bacillus cereus group</taxon>
    </lineage>
</organism>
<proteinExistence type="predicted"/>
<gene>
    <name evidence="1" type="ORF">AT268_31000</name>
    <name evidence="2" type="ORF">CN357_04815</name>
</gene>
<sequence length="129" mass="14858">MKRKDSINRLKEIKSELEKKLSQLDKDSSSYQMLKNKIGHFSEAIDLLNVYFDSNGVSTATMIQTIQVGQIAQCMNSPRTNELDLCPAYNNAYCVKKYEDGSIRWLFGKKRTLRMTPFVADNALWVLQK</sequence>
<evidence type="ECO:0000313" key="3">
    <source>
        <dbReference type="Proteomes" id="UP000075476"/>
    </source>
</evidence>
<evidence type="ECO:0000313" key="2">
    <source>
        <dbReference type="EMBL" id="PFF52014.1"/>
    </source>
</evidence>
<protein>
    <submittedName>
        <fullName evidence="2">Uncharacterized protein</fullName>
    </submittedName>
</protein>
<dbReference type="EMBL" id="NTSO01000002">
    <property type="protein sequence ID" value="PFF52014.1"/>
    <property type="molecule type" value="Genomic_DNA"/>
</dbReference>
<accession>A0A9X6W213</accession>
<reference evidence="1 3" key="1">
    <citation type="submission" date="2015-12" db="EMBL/GenBank/DDBJ databases">
        <title>Bacillus cereus Group isolate.</title>
        <authorList>
            <person name="Kovac J."/>
        </authorList>
    </citation>
    <scope>NUCLEOTIDE SEQUENCE [LARGE SCALE GENOMIC DNA]</scope>
    <source>
        <strain evidence="1 3">FSL K6-0073</strain>
    </source>
</reference>
<reference evidence="2 4" key="2">
    <citation type="submission" date="2017-09" db="EMBL/GenBank/DDBJ databases">
        <title>Large-scale bioinformatics analysis of Bacillus genomes uncovers conserved roles of natural products in bacterial physiology.</title>
        <authorList>
            <consortium name="Agbiome Team Llc"/>
            <person name="Bleich R.M."/>
            <person name="Kirk G.J."/>
            <person name="Santa Maria K.C."/>
            <person name="Allen S.E."/>
            <person name="Farag S."/>
            <person name="Shank E.A."/>
            <person name="Bowers A."/>
        </authorList>
    </citation>
    <scope>NUCLEOTIDE SEQUENCE [LARGE SCALE GENOMIC DNA]</scope>
    <source>
        <strain evidence="2 4">AFS020204</strain>
    </source>
</reference>
<dbReference type="Proteomes" id="UP000220210">
    <property type="component" value="Unassembled WGS sequence"/>
</dbReference>
<dbReference type="Proteomes" id="UP000075476">
    <property type="component" value="Unassembled WGS sequence"/>
</dbReference>
<evidence type="ECO:0000313" key="1">
    <source>
        <dbReference type="EMBL" id="KXY50975.1"/>
    </source>
</evidence>
<comment type="caution">
    <text evidence="2">The sequence shown here is derived from an EMBL/GenBank/DDBJ whole genome shotgun (WGS) entry which is preliminary data.</text>
</comment>
<dbReference type="AlphaFoldDB" id="A0A9X6W213"/>